<dbReference type="AlphaFoldDB" id="A0A5E4YS44"/>
<protein>
    <submittedName>
        <fullName evidence="1">Sulfonate-binding protein</fullName>
    </submittedName>
</protein>
<proteinExistence type="predicted"/>
<organism evidence="1 2">
    <name type="scientific">Pandoraea anhela</name>
    <dbReference type="NCBI Taxonomy" id="2508295"/>
    <lineage>
        <taxon>Bacteria</taxon>
        <taxon>Pseudomonadati</taxon>
        <taxon>Pseudomonadota</taxon>
        <taxon>Betaproteobacteria</taxon>
        <taxon>Burkholderiales</taxon>
        <taxon>Burkholderiaceae</taxon>
        <taxon>Pandoraea</taxon>
    </lineage>
</organism>
<gene>
    <name evidence="1" type="ORF">PAN31108_04718</name>
</gene>
<dbReference type="EMBL" id="CABPSB010000025">
    <property type="protein sequence ID" value="VVE51322.1"/>
    <property type="molecule type" value="Genomic_DNA"/>
</dbReference>
<dbReference type="SUPFAM" id="SSF53850">
    <property type="entry name" value="Periplasmic binding protein-like II"/>
    <property type="match status" value="1"/>
</dbReference>
<dbReference type="RefSeq" id="WP_150671183.1">
    <property type="nucleotide sequence ID" value="NZ_CABPSB010000025.1"/>
</dbReference>
<dbReference type="Gene3D" id="3.40.190.10">
    <property type="entry name" value="Periplasmic binding protein-like II"/>
    <property type="match status" value="2"/>
</dbReference>
<name>A0A5E4YS44_9BURK</name>
<keyword evidence="2" id="KW-1185">Reference proteome</keyword>
<dbReference type="Proteomes" id="UP000406256">
    <property type="component" value="Unassembled WGS sequence"/>
</dbReference>
<dbReference type="Pfam" id="PF13379">
    <property type="entry name" value="NMT1_2"/>
    <property type="match status" value="1"/>
</dbReference>
<accession>A0A5E4YS44</accession>
<sequence>MSLFRVKAHADSSILSDGESASPADTPFHLQSRRSFLAGCGCSALYLSPVGAALLASESRAEARAGGERLRIGHLPAGCVSHVLLAKKRGLFAKAGLNVELTQFNGPSENLQALLSESLDAMHNPWTTTMAAYGEGSRELRIIGGSGQAGIELVARKGSVKNVAEFIDAAGKGLRVGTLRLDTLELVGYGTMAKHGKSYDDYKMTFFPSMVGMGEGIANGSIDVCTLAQPYAQSVVAKNGATYLTDSNSVWGPHAPDCVINTTTKSLSAKQAVLKTYMAILKDAAASMAADYDAAVAELEPIYSAPKAILYEALRRQSPNPVIQASGVNGIRSGMKYLIALGYFKDNFADAVMDLRLQPAA</sequence>
<evidence type="ECO:0000313" key="1">
    <source>
        <dbReference type="EMBL" id="VVE51322.1"/>
    </source>
</evidence>
<dbReference type="OrthoDB" id="9178563at2"/>
<reference evidence="1 2" key="1">
    <citation type="submission" date="2019-08" db="EMBL/GenBank/DDBJ databases">
        <authorList>
            <person name="Peeters C."/>
        </authorList>
    </citation>
    <scope>NUCLEOTIDE SEQUENCE [LARGE SCALE GENOMIC DNA]</scope>
    <source>
        <strain evidence="1 2">LMG 31108</strain>
    </source>
</reference>
<dbReference type="PANTHER" id="PTHR30024">
    <property type="entry name" value="ALIPHATIC SULFONATES-BINDING PROTEIN-RELATED"/>
    <property type="match status" value="1"/>
</dbReference>
<evidence type="ECO:0000313" key="2">
    <source>
        <dbReference type="Proteomes" id="UP000406256"/>
    </source>
</evidence>